<dbReference type="Pfam" id="PF02825">
    <property type="entry name" value="WWE"/>
    <property type="match status" value="1"/>
</dbReference>
<dbReference type="GO" id="GO:0010629">
    <property type="term" value="P:negative regulation of gene expression"/>
    <property type="evidence" value="ECO:0007669"/>
    <property type="project" value="TreeGrafter"/>
</dbReference>
<dbReference type="GO" id="GO:0005737">
    <property type="term" value="C:cytoplasm"/>
    <property type="evidence" value="ECO:0007669"/>
    <property type="project" value="TreeGrafter"/>
</dbReference>
<dbReference type="EC" id="2.4.2.-" evidence="6"/>
<protein>
    <recommendedName>
        <fullName evidence="6">Poly [ADP-ribose] polymerase</fullName>
        <shortName evidence="6">PARP</shortName>
        <ecNumber evidence="6">2.4.2.-</ecNumber>
    </recommendedName>
</protein>
<dbReference type="Pfam" id="PF00644">
    <property type="entry name" value="PARP"/>
    <property type="match status" value="1"/>
</dbReference>
<evidence type="ECO:0000256" key="3">
    <source>
        <dbReference type="ARBA" id="ARBA00022679"/>
    </source>
</evidence>
<feature type="domain" description="WWE" evidence="8">
    <location>
        <begin position="718"/>
        <end position="795"/>
    </location>
</feature>
<keyword evidence="4 6" id="KW-0520">NAD</keyword>
<evidence type="ECO:0000313" key="11">
    <source>
        <dbReference type="EMBL" id="CAF3458723.1"/>
    </source>
</evidence>
<dbReference type="Gene3D" id="3.30.720.50">
    <property type="match status" value="1"/>
</dbReference>
<keyword evidence="5" id="KW-0539">Nucleus</keyword>
<dbReference type="PROSITE" id="PS50918">
    <property type="entry name" value="WWE"/>
    <property type="match status" value="1"/>
</dbReference>
<dbReference type="PANTHER" id="PTHR14453:SF67">
    <property type="entry name" value="POLY [ADP-RIBOSE] POLYMERASE"/>
    <property type="match status" value="1"/>
</dbReference>
<dbReference type="PROSITE" id="PS51154">
    <property type="entry name" value="MACRO"/>
    <property type="match status" value="1"/>
</dbReference>
<feature type="region of interest" description="Disordered" evidence="7">
    <location>
        <begin position="63"/>
        <end position="85"/>
    </location>
</feature>
<evidence type="ECO:0000256" key="7">
    <source>
        <dbReference type="SAM" id="MobiDB-lite"/>
    </source>
</evidence>
<dbReference type="PANTHER" id="PTHR14453">
    <property type="entry name" value="PARP/ZINC FINGER CCCH TYPE DOMAIN CONTAINING PROTEIN"/>
    <property type="match status" value="1"/>
</dbReference>
<dbReference type="EMBL" id="CAJNYV010002165">
    <property type="protein sequence ID" value="CAF3458723.1"/>
    <property type="molecule type" value="Genomic_DNA"/>
</dbReference>
<dbReference type="SUPFAM" id="SSF52949">
    <property type="entry name" value="Macro domain-like"/>
    <property type="match status" value="1"/>
</dbReference>
<dbReference type="SUPFAM" id="SSF117839">
    <property type="entry name" value="WWE domain"/>
    <property type="match status" value="1"/>
</dbReference>
<evidence type="ECO:0000313" key="13">
    <source>
        <dbReference type="Proteomes" id="UP000663865"/>
    </source>
</evidence>
<dbReference type="SUPFAM" id="SSF56399">
    <property type="entry name" value="ADP-ribosylation"/>
    <property type="match status" value="1"/>
</dbReference>
<dbReference type="InterPro" id="IPR012317">
    <property type="entry name" value="Poly(ADP-ribose)pol_cat_dom"/>
</dbReference>
<dbReference type="GO" id="GO:0003950">
    <property type="term" value="F:NAD+ poly-ADP-ribosyltransferase activity"/>
    <property type="evidence" value="ECO:0007669"/>
    <property type="project" value="UniProtKB-UniRule"/>
</dbReference>
<evidence type="ECO:0000259" key="10">
    <source>
        <dbReference type="PROSITE" id="PS51154"/>
    </source>
</evidence>
<evidence type="ECO:0000259" key="9">
    <source>
        <dbReference type="PROSITE" id="PS51059"/>
    </source>
</evidence>
<dbReference type="InterPro" id="IPR002589">
    <property type="entry name" value="Macro_dom"/>
</dbReference>
<proteinExistence type="predicted"/>
<dbReference type="InterPro" id="IPR052056">
    <property type="entry name" value="Mono-ARTD/PARP"/>
</dbReference>
<accession>A0A818EH84</accession>
<dbReference type="Gene3D" id="3.90.228.10">
    <property type="match status" value="1"/>
</dbReference>
<evidence type="ECO:0000313" key="12">
    <source>
        <dbReference type="EMBL" id="CAF4731956.1"/>
    </source>
</evidence>
<keyword evidence="3 6" id="KW-0808">Transferase</keyword>
<gene>
    <name evidence="11" type="ORF">KIK155_LOCUS12929</name>
    <name evidence="12" type="ORF">TOA249_LOCUS18953</name>
</gene>
<evidence type="ECO:0000256" key="5">
    <source>
        <dbReference type="ARBA" id="ARBA00023242"/>
    </source>
</evidence>
<comment type="caution">
    <text evidence="11">The sequence shown here is derived from an EMBL/GenBank/DDBJ whole genome shotgun (WGS) entry which is preliminary data.</text>
</comment>
<dbReference type="InterPro" id="IPR043472">
    <property type="entry name" value="Macro_dom-like"/>
</dbReference>
<dbReference type="InterPro" id="IPR004170">
    <property type="entry name" value="WWE_dom"/>
</dbReference>
<dbReference type="AlphaFoldDB" id="A0A818EH84"/>
<dbReference type="Proteomes" id="UP000663865">
    <property type="component" value="Unassembled WGS sequence"/>
</dbReference>
<feature type="compositionally biased region" description="Basic and acidic residues" evidence="7">
    <location>
        <begin position="8"/>
        <end position="27"/>
    </location>
</feature>
<dbReference type="GO" id="GO:0003714">
    <property type="term" value="F:transcription corepressor activity"/>
    <property type="evidence" value="ECO:0007669"/>
    <property type="project" value="TreeGrafter"/>
</dbReference>
<dbReference type="Proteomes" id="UP000663838">
    <property type="component" value="Unassembled WGS sequence"/>
</dbReference>
<dbReference type="Pfam" id="PF01661">
    <property type="entry name" value="Macro"/>
    <property type="match status" value="1"/>
</dbReference>
<comment type="subcellular location">
    <subcellularLocation>
        <location evidence="1">Nucleus</location>
    </subcellularLocation>
</comment>
<evidence type="ECO:0000256" key="2">
    <source>
        <dbReference type="ARBA" id="ARBA00022676"/>
    </source>
</evidence>
<evidence type="ECO:0000256" key="6">
    <source>
        <dbReference type="RuleBase" id="RU362114"/>
    </source>
</evidence>
<reference evidence="11" key="1">
    <citation type="submission" date="2021-02" db="EMBL/GenBank/DDBJ databases">
        <authorList>
            <person name="Nowell W R."/>
        </authorList>
    </citation>
    <scope>NUCLEOTIDE SEQUENCE</scope>
</reference>
<feature type="domain" description="Macro" evidence="10">
    <location>
        <begin position="430"/>
        <end position="606"/>
    </location>
</feature>
<evidence type="ECO:0000259" key="8">
    <source>
        <dbReference type="PROSITE" id="PS50918"/>
    </source>
</evidence>
<evidence type="ECO:0000256" key="1">
    <source>
        <dbReference type="ARBA" id="ARBA00004123"/>
    </source>
</evidence>
<dbReference type="EMBL" id="CAJOBS010001453">
    <property type="protein sequence ID" value="CAF4731956.1"/>
    <property type="molecule type" value="Genomic_DNA"/>
</dbReference>
<evidence type="ECO:0000256" key="4">
    <source>
        <dbReference type="ARBA" id="ARBA00023027"/>
    </source>
</evidence>
<feature type="region of interest" description="Disordered" evidence="7">
    <location>
        <begin position="1"/>
        <end position="27"/>
    </location>
</feature>
<name>A0A818EH84_9BILA</name>
<dbReference type="PROSITE" id="PS51059">
    <property type="entry name" value="PARP_CATALYTIC"/>
    <property type="match status" value="1"/>
</dbReference>
<dbReference type="Gene3D" id="3.40.220.10">
    <property type="entry name" value="Leucine Aminopeptidase, subunit E, domain 1"/>
    <property type="match status" value="1"/>
</dbReference>
<organism evidence="11 13">
    <name type="scientific">Rotaria socialis</name>
    <dbReference type="NCBI Taxonomy" id="392032"/>
    <lineage>
        <taxon>Eukaryota</taxon>
        <taxon>Metazoa</taxon>
        <taxon>Spiralia</taxon>
        <taxon>Gnathifera</taxon>
        <taxon>Rotifera</taxon>
        <taxon>Eurotatoria</taxon>
        <taxon>Bdelloidea</taxon>
        <taxon>Philodinida</taxon>
        <taxon>Philodinidae</taxon>
        <taxon>Rotaria</taxon>
    </lineage>
</organism>
<dbReference type="GO" id="GO:0005634">
    <property type="term" value="C:nucleus"/>
    <property type="evidence" value="ECO:0007669"/>
    <property type="project" value="UniProtKB-SubCell"/>
</dbReference>
<dbReference type="InterPro" id="IPR037197">
    <property type="entry name" value="WWE_dom_sf"/>
</dbReference>
<sequence>MSSTNGKDQYKNELRKQDSDKYLNETGKRVTCRLQSSKTTTSQTKKITDRSATSVIDDISSILGDSSSESESESRPTTASKKKTLTHREIFHQQLKIESSFLGSKFFEQPKFCHSLKSEMARKYSVETNISKVKYILNLQYPSYIIEFQSENERNNVRALESLQALLEAVDTKLVEYNSGLSENYPDCTKLIRMHGEQYTDLHILFSHETIGILIIYFNKFKSTKLHNLCISNVNLDAFINEFVYLYISLPAVSDLTTTNKSNLAQKILKLEHQVQSQNIVIILKQRCIHLFGLINVVNEVEKEIKSIINECKSTTFNLSLEPEQIEFLLDIYLDELKVLETNFYGTNIIESLRKGELIAPSYLHDRIEEEIMSLARLCTPISYEIQEKAFGLIALSEDANLKNIARQYKSQIKIHGETTSDTYKIPKALAQDVSNKLTAAAITIYQSDLAEAKVDLVVVSSTSEHLCKGILKKGGESVKKEYHTAVKSSSSGPFEIDSGNLQCRKLLFLTWKINQTSDEAFYQSIRNFVSTAVQHAIKFHHTSIAFPSIGCGGYNFDKTVVAHEMLTEAQRQLISANVLLKINFIILPNETDVFGIFQSKLESLQAGRGTTRQDDHITYNFTTLTITIISNTIEKQEECRMALEDYVQKSISVSEQHDLSGLKKWTQPTIDSFYMYCFQRLVIPEMDIHTGYCKLFGSKESVREAENEYYRQQTTQSEHARLMVVARDVIWAFKKDENDWEKFPSELNASIEDAFISKLKTFKYTNDKSVEYEIDFKNYHETCVTTQQQRDIIRHGDFRVPPHWDLQIKTVQRFFLDENSHEYKDIRELFDKTMAKKYTTIIRIERIQNKQWYTQYNSYKNFSGREDTEKKLFHGCLQESVSLIVNSFFNRSFAGVNGVVYGQGAYFSANAVYSHGYATPNQSNGERSMFVVNVIVGKTTRGNRSMKTPPAGFDSTTDGDHIFVTYRDDQAYAEYLIVYH</sequence>
<feature type="domain" description="PARP catalytic" evidence="9">
    <location>
        <begin position="801"/>
        <end position="981"/>
    </location>
</feature>
<keyword evidence="2 6" id="KW-0328">Glycosyltransferase</keyword>